<sequence>GGTPEVMQDGRTGWLVPARDPAALARALASALADPTEARRRGEAARVDVLAHRSIAAMARAHETFYESAFARRREDA</sequence>
<comment type="caution">
    <text evidence="2">The sequence shown here is derived from an EMBL/GenBank/DDBJ whole genome shotgun (WGS) entry which is preliminary data.</text>
</comment>
<accession>A0A849SJE5</accession>
<dbReference type="Proteomes" id="UP000580839">
    <property type="component" value="Unassembled WGS sequence"/>
</dbReference>
<organism evidence="2 3">
    <name type="scientific">Eiseniibacteriota bacterium</name>
    <dbReference type="NCBI Taxonomy" id="2212470"/>
    <lineage>
        <taxon>Bacteria</taxon>
        <taxon>Candidatus Eiseniibacteriota</taxon>
    </lineage>
</organism>
<reference evidence="2 3" key="1">
    <citation type="submission" date="2020-04" db="EMBL/GenBank/DDBJ databases">
        <title>Metagenomic profiling of ammonia- and methane-oxidizing microorganisms in a Dutch drinking water treatment plant.</title>
        <authorList>
            <person name="Poghosyan L."/>
            <person name="Leucker S."/>
        </authorList>
    </citation>
    <scope>NUCLEOTIDE SEQUENCE [LARGE SCALE GENOMIC DNA]</scope>
    <source>
        <strain evidence="2">S-RSF-IL-03</strain>
    </source>
</reference>
<evidence type="ECO:0000313" key="3">
    <source>
        <dbReference type="Proteomes" id="UP000580839"/>
    </source>
</evidence>
<dbReference type="GO" id="GO:0016757">
    <property type="term" value="F:glycosyltransferase activity"/>
    <property type="evidence" value="ECO:0007669"/>
    <property type="project" value="InterPro"/>
</dbReference>
<proteinExistence type="predicted"/>
<dbReference type="Gene3D" id="3.40.50.2000">
    <property type="entry name" value="Glycogen Phosphorylase B"/>
    <property type="match status" value="2"/>
</dbReference>
<feature type="domain" description="Glycosyl transferase family 1" evidence="1">
    <location>
        <begin position="1"/>
        <end position="46"/>
    </location>
</feature>
<evidence type="ECO:0000259" key="1">
    <source>
        <dbReference type="Pfam" id="PF00534"/>
    </source>
</evidence>
<name>A0A849SJE5_UNCEI</name>
<feature type="non-terminal residue" evidence="2">
    <location>
        <position position="1"/>
    </location>
</feature>
<dbReference type="Pfam" id="PF00534">
    <property type="entry name" value="Glycos_transf_1"/>
    <property type="match status" value="1"/>
</dbReference>
<dbReference type="InterPro" id="IPR001296">
    <property type="entry name" value="Glyco_trans_1"/>
</dbReference>
<dbReference type="EMBL" id="JABFRW010000072">
    <property type="protein sequence ID" value="NOT33773.1"/>
    <property type="molecule type" value="Genomic_DNA"/>
</dbReference>
<dbReference type="SUPFAM" id="SSF53756">
    <property type="entry name" value="UDP-Glycosyltransferase/glycogen phosphorylase"/>
    <property type="match status" value="1"/>
</dbReference>
<protein>
    <submittedName>
        <fullName evidence="2">Glycosyltransferase</fullName>
    </submittedName>
</protein>
<keyword evidence="2" id="KW-0808">Transferase</keyword>
<evidence type="ECO:0000313" key="2">
    <source>
        <dbReference type="EMBL" id="NOT33773.1"/>
    </source>
</evidence>
<gene>
    <name evidence="2" type="ORF">HOP12_06330</name>
</gene>
<dbReference type="AlphaFoldDB" id="A0A849SJE5"/>